<protein>
    <submittedName>
        <fullName evidence="2">Uncharacterized protein</fullName>
    </submittedName>
</protein>
<dbReference type="Pfam" id="PF14945">
    <property type="entry name" value="LLC1"/>
    <property type="match status" value="1"/>
</dbReference>
<feature type="compositionally biased region" description="Basic and acidic residues" evidence="1">
    <location>
        <begin position="50"/>
        <end position="66"/>
    </location>
</feature>
<dbReference type="Proteomes" id="UP000233100">
    <property type="component" value="Chromosome 10"/>
</dbReference>
<evidence type="ECO:0000313" key="2">
    <source>
        <dbReference type="Ensembl" id="ENSMFAP00000062009.1"/>
    </source>
</evidence>
<reference evidence="2" key="2">
    <citation type="submission" date="2025-08" db="UniProtKB">
        <authorList>
            <consortium name="Ensembl"/>
        </authorList>
    </citation>
    <scope>IDENTIFICATION</scope>
</reference>
<proteinExistence type="predicted"/>
<dbReference type="AlphaFoldDB" id="A0A7N9DC61"/>
<feature type="region of interest" description="Disordered" evidence="1">
    <location>
        <begin position="37"/>
        <end position="69"/>
    </location>
</feature>
<reference evidence="2 3" key="1">
    <citation type="submission" date="2013-03" db="EMBL/GenBank/DDBJ databases">
        <authorList>
            <person name="Warren W."/>
            <person name="Wilson R.K."/>
        </authorList>
    </citation>
    <scope>NUCLEOTIDE SEQUENCE</scope>
</reference>
<reference evidence="2" key="3">
    <citation type="submission" date="2025-09" db="UniProtKB">
        <authorList>
            <consortium name="Ensembl"/>
        </authorList>
    </citation>
    <scope>IDENTIFICATION</scope>
</reference>
<sequence length="135" mass="15422">RVSLSWAPSEKLGKICQSEDIWRKLFRRAQTIRPPWPHKWGWDSTPLENGVEREEKLPTESSRIDQPEGFGLRPVCPAQKFPSLLPQPPNPATPQALSAWKDAQVFPSAQFEDDSIRGCSGSFTRKCFWPPQKVH</sequence>
<keyword evidence="3" id="KW-1185">Reference proteome</keyword>
<dbReference type="InterPro" id="IPR020339">
    <property type="entry name" value="C20orf85-like"/>
</dbReference>
<organism evidence="2 3">
    <name type="scientific">Macaca fascicularis</name>
    <name type="common">Crab-eating macaque</name>
    <name type="synonym">Cynomolgus monkey</name>
    <dbReference type="NCBI Taxonomy" id="9541"/>
    <lineage>
        <taxon>Eukaryota</taxon>
        <taxon>Metazoa</taxon>
        <taxon>Chordata</taxon>
        <taxon>Craniata</taxon>
        <taxon>Vertebrata</taxon>
        <taxon>Euteleostomi</taxon>
        <taxon>Mammalia</taxon>
        <taxon>Eutheria</taxon>
        <taxon>Euarchontoglires</taxon>
        <taxon>Primates</taxon>
        <taxon>Haplorrhini</taxon>
        <taxon>Catarrhini</taxon>
        <taxon>Cercopithecidae</taxon>
        <taxon>Cercopithecinae</taxon>
        <taxon>Macaca</taxon>
    </lineage>
</organism>
<dbReference type="Ensembl" id="ENSMFAT00000097397.1">
    <property type="protein sequence ID" value="ENSMFAP00000062009.1"/>
    <property type="gene ID" value="ENSMFAG00000059914.1"/>
</dbReference>
<name>A0A7N9DC61_MACFA</name>
<evidence type="ECO:0000256" key="1">
    <source>
        <dbReference type="SAM" id="MobiDB-lite"/>
    </source>
</evidence>
<evidence type="ECO:0000313" key="3">
    <source>
        <dbReference type="Proteomes" id="UP000233100"/>
    </source>
</evidence>
<accession>A0A7N9DC61</accession>